<evidence type="ECO:0000313" key="11">
    <source>
        <dbReference type="EMBL" id="NYZ18899.1"/>
    </source>
</evidence>
<keyword evidence="5 9" id="KW-0812">Transmembrane</keyword>
<keyword evidence="7 9" id="KW-0472">Membrane</keyword>
<evidence type="ECO:0000256" key="4">
    <source>
        <dbReference type="ARBA" id="ARBA00022519"/>
    </source>
</evidence>
<proteinExistence type="inferred from homology"/>
<accession>A0ABX2T3L3</accession>
<keyword evidence="3" id="KW-1003">Cell membrane</keyword>
<gene>
    <name evidence="11" type="ORF">HND93_04180</name>
</gene>
<reference evidence="11 12" key="1">
    <citation type="submission" date="2020-05" db="EMBL/GenBank/DDBJ databases">
        <title>Azospirillum oleiclasticum sp. nov, a nitrogen-fixing and heavy crude oil-emulsifying bacterium isolated from the crude oil of Yumen Oilfield.</title>
        <authorList>
            <person name="Wu D."/>
            <person name="Cai M."/>
            <person name="Zhang X."/>
        </authorList>
    </citation>
    <scope>NUCLEOTIDE SEQUENCE [LARGE SCALE GENOMIC DNA]</scope>
    <source>
        <strain evidence="11 12">ROY-1-1-2</strain>
    </source>
</reference>
<evidence type="ECO:0000259" key="10">
    <source>
        <dbReference type="Pfam" id="PF04290"/>
    </source>
</evidence>
<evidence type="ECO:0000256" key="1">
    <source>
        <dbReference type="ARBA" id="ARBA00004429"/>
    </source>
</evidence>
<dbReference type="InterPro" id="IPR007387">
    <property type="entry name" value="TRAP_DctQ"/>
</dbReference>
<sequence length="160" mass="17674">MRAVADRLGRVDEFIAMAALLVVVGSVAWGVVTRYLFPQPAAWSYEVATIGFAWMVFFGAAAGVRRRAHADIDVLVVMLPRSMQRAVAVFNWWLLTGFFALLTVLFAWQAVVAHHVYTVALVLPRSVIYAPLAVASALMLIQHLALERPWRVGAGVEVRV</sequence>
<evidence type="ECO:0000256" key="6">
    <source>
        <dbReference type="ARBA" id="ARBA00022989"/>
    </source>
</evidence>
<dbReference type="Proteomes" id="UP000584642">
    <property type="component" value="Unassembled WGS sequence"/>
</dbReference>
<comment type="subcellular location">
    <subcellularLocation>
        <location evidence="1 9">Cell inner membrane</location>
        <topology evidence="1 9">Multi-pass membrane protein</topology>
    </subcellularLocation>
</comment>
<evidence type="ECO:0000256" key="2">
    <source>
        <dbReference type="ARBA" id="ARBA00022448"/>
    </source>
</evidence>
<comment type="function">
    <text evidence="9">Part of the tripartite ATP-independent periplasmic (TRAP) transport system.</text>
</comment>
<evidence type="ECO:0000256" key="8">
    <source>
        <dbReference type="ARBA" id="ARBA00038436"/>
    </source>
</evidence>
<feature type="domain" description="Tripartite ATP-independent periplasmic transporters DctQ component" evidence="10">
    <location>
        <begin position="24"/>
        <end position="145"/>
    </location>
</feature>
<organism evidence="11 12">
    <name type="scientific">Azospirillum oleiclasticum</name>
    <dbReference type="NCBI Taxonomy" id="2735135"/>
    <lineage>
        <taxon>Bacteria</taxon>
        <taxon>Pseudomonadati</taxon>
        <taxon>Pseudomonadota</taxon>
        <taxon>Alphaproteobacteria</taxon>
        <taxon>Rhodospirillales</taxon>
        <taxon>Azospirillaceae</taxon>
        <taxon>Azospirillum</taxon>
    </lineage>
</organism>
<dbReference type="EMBL" id="JABFDB010000001">
    <property type="protein sequence ID" value="NYZ18899.1"/>
    <property type="molecule type" value="Genomic_DNA"/>
</dbReference>
<keyword evidence="12" id="KW-1185">Reference proteome</keyword>
<feature type="transmembrane region" description="Helical" evidence="9">
    <location>
        <begin position="43"/>
        <end position="64"/>
    </location>
</feature>
<dbReference type="Pfam" id="PF04290">
    <property type="entry name" value="DctQ"/>
    <property type="match status" value="1"/>
</dbReference>
<dbReference type="PANTHER" id="PTHR35011">
    <property type="entry name" value="2,3-DIKETO-L-GULONATE TRAP TRANSPORTER SMALL PERMEASE PROTEIN YIAM"/>
    <property type="match status" value="1"/>
</dbReference>
<name>A0ABX2T3L3_9PROT</name>
<evidence type="ECO:0000256" key="5">
    <source>
        <dbReference type="ARBA" id="ARBA00022692"/>
    </source>
</evidence>
<feature type="transmembrane region" description="Helical" evidence="9">
    <location>
        <begin position="85"/>
        <end position="108"/>
    </location>
</feature>
<comment type="caution">
    <text evidence="11">The sequence shown here is derived from an EMBL/GenBank/DDBJ whole genome shotgun (WGS) entry which is preliminary data.</text>
</comment>
<dbReference type="PANTHER" id="PTHR35011:SF11">
    <property type="entry name" value="TRAP TRANSPORTER SMALL PERMEASE PROTEIN"/>
    <property type="match status" value="1"/>
</dbReference>
<evidence type="ECO:0000256" key="9">
    <source>
        <dbReference type="RuleBase" id="RU369079"/>
    </source>
</evidence>
<keyword evidence="6 9" id="KW-1133">Transmembrane helix</keyword>
<evidence type="ECO:0000313" key="12">
    <source>
        <dbReference type="Proteomes" id="UP000584642"/>
    </source>
</evidence>
<protein>
    <recommendedName>
        <fullName evidence="9">TRAP transporter small permease protein</fullName>
    </recommendedName>
</protein>
<evidence type="ECO:0000256" key="3">
    <source>
        <dbReference type="ARBA" id="ARBA00022475"/>
    </source>
</evidence>
<comment type="similarity">
    <text evidence="8 9">Belongs to the TRAP transporter small permease family.</text>
</comment>
<evidence type="ECO:0000256" key="7">
    <source>
        <dbReference type="ARBA" id="ARBA00023136"/>
    </source>
</evidence>
<feature type="transmembrane region" description="Helical" evidence="9">
    <location>
        <begin position="14"/>
        <end position="37"/>
    </location>
</feature>
<feature type="transmembrane region" description="Helical" evidence="9">
    <location>
        <begin position="128"/>
        <end position="146"/>
    </location>
</feature>
<dbReference type="InterPro" id="IPR055348">
    <property type="entry name" value="DctQ"/>
</dbReference>
<comment type="subunit">
    <text evidence="9">The complex comprises the extracytoplasmic solute receptor protein and the two transmembrane proteins.</text>
</comment>
<keyword evidence="2 9" id="KW-0813">Transport</keyword>
<keyword evidence="4 9" id="KW-0997">Cell inner membrane</keyword>